<gene>
    <name evidence="2" type="primary">Necator_chrIII.g8840</name>
    <name evidence="2" type="ORF">RB195_008075</name>
</gene>
<accession>A0ABR1CLX1</accession>
<comment type="caution">
    <text evidence="2">The sequence shown here is derived from an EMBL/GenBank/DDBJ whole genome shotgun (WGS) entry which is preliminary data.</text>
</comment>
<reference evidence="2 3" key="1">
    <citation type="submission" date="2023-08" db="EMBL/GenBank/DDBJ databases">
        <title>A Necator americanus chromosomal reference genome.</title>
        <authorList>
            <person name="Ilik V."/>
            <person name="Petrzelkova K.J."/>
            <person name="Pardy F."/>
            <person name="Fuh T."/>
            <person name="Niatou-Singa F.S."/>
            <person name="Gouil Q."/>
            <person name="Baker L."/>
            <person name="Ritchie M.E."/>
            <person name="Jex A.R."/>
            <person name="Gazzola D."/>
            <person name="Li H."/>
            <person name="Toshio Fujiwara R."/>
            <person name="Zhan B."/>
            <person name="Aroian R.V."/>
            <person name="Pafco B."/>
            <person name="Schwarz E.M."/>
        </authorList>
    </citation>
    <scope>NUCLEOTIDE SEQUENCE [LARGE SCALE GENOMIC DNA]</scope>
    <source>
        <strain evidence="2 3">Aroian</strain>
        <tissue evidence="2">Whole animal</tissue>
    </source>
</reference>
<feature type="compositionally biased region" description="Basic and acidic residues" evidence="1">
    <location>
        <begin position="29"/>
        <end position="42"/>
    </location>
</feature>
<organism evidence="2 3">
    <name type="scientific">Necator americanus</name>
    <name type="common">Human hookworm</name>
    <dbReference type="NCBI Taxonomy" id="51031"/>
    <lineage>
        <taxon>Eukaryota</taxon>
        <taxon>Metazoa</taxon>
        <taxon>Ecdysozoa</taxon>
        <taxon>Nematoda</taxon>
        <taxon>Chromadorea</taxon>
        <taxon>Rhabditida</taxon>
        <taxon>Rhabditina</taxon>
        <taxon>Rhabditomorpha</taxon>
        <taxon>Strongyloidea</taxon>
        <taxon>Ancylostomatidae</taxon>
        <taxon>Bunostominae</taxon>
        <taxon>Necator</taxon>
    </lineage>
</organism>
<proteinExistence type="predicted"/>
<name>A0ABR1CLX1_NECAM</name>
<evidence type="ECO:0000313" key="3">
    <source>
        <dbReference type="Proteomes" id="UP001303046"/>
    </source>
</evidence>
<keyword evidence="3" id="KW-1185">Reference proteome</keyword>
<protein>
    <submittedName>
        <fullName evidence="2">Uncharacterized protein</fullName>
    </submittedName>
</protein>
<evidence type="ECO:0000256" key="1">
    <source>
        <dbReference type="SAM" id="MobiDB-lite"/>
    </source>
</evidence>
<dbReference type="Proteomes" id="UP001303046">
    <property type="component" value="Unassembled WGS sequence"/>
</dbReference>
<sequence length="109" mass="12241">MSDVSYSFSTWETLPEDEPPLCIAVRRPESPSRHYEARRGIKDNLVIPNGKAERPETKKPNGSIQSGGKNAGKAFNLSMDRSKHGSSYGDVEQCSEKTTEQDVYWNLHI</sequence>
<evidence type="ECO:0000313" key="2">
    <source>
        <dbReference type="EMBL" id="KAK6739378.1"/>
    </source>
</evidence>
<feature type="region of interest" description="Disordered" evidence="1">
    <location>
        <begin position="29"/>
        <end position="95"/>
    </location>
</feature>
<dbReference type="EMBL" id="JAVFWL010000003">
    <property type="protein sequence ID" value="KAK6739378.1"/>
    <property type="molecule type" value="Genomic_DNA"/>
</dbReference>